<feature type="compositionally biased region" description="Pro residues" evidence="1">
    <location>
        <begin position="41"/>
        <end position="60"/>
    </location>
</feature>
<organism evidence="4">
    <name type="scientific">viral metagenome</name>
    <dbReference type="NCBI Taxonomy" id="1070528"/>
    <lineage>
        <taxon>unclassified sequences</taxon>
        <taxon>metagenomes</taxon>
        <taxon>organismal metagenomes</taxon>
    </lineage>
</organism>
<evidence type="ECO:0000256" key="1">
    <source>
        <dbReference type="SAM" id="MobiDB-lite"/>
    </source>
</evidence>
<proteinExistence type="predicted"/>
<dbReference type="AlphaFoldDB" id="A0A6M3XNX0"/>
<evidence type="ECO:0000313" key="3">
    <source>
        <dbReference type="EMBL" id="QJA83977.1"/>
    </source>
</evidence>
<evidence type="ECO:0000313" key="2">
    <source>
        <dbReference type="EMBL" id="QJA65277.1"/>
    </source>
</evidence>
<accession>A0A6M3XNX0</accession>
<feature type="region of interest" description="Disordered" evidence="1">
    <location>
        <begin position="1"/>
        <end position="65"/>
    </location>
</feature>
<reference evidence="4" key="1">
    <citation type="submission" date="2020-03" db="EMBL/GenBank/DDBJ databases">
        <title>The deep terrestrial virosphere.</title>
        <authorList>
            <person name="Holmfeldt K."/>
            <person name="Nilsson E."/>
            <person name="Simone D."/>
            <person name="Lopez-Fernandez M."/>
            <person name="Wu X."/>
            <person name="de Brujin I."/>
            <person name="Lundin D."/>
            <person name="Andersson A."/>
            <person name="Bertilsson S."/>
            <person name="Dopson M."/>
        </authorList>
    </citation>
    <scope>NUCLEOTIDE SEQUENCE</scope>
    <source>
        <strain evidence="3">MM415A00243</strain>
        <strain evidence="2">MM415B00422</strain>
        <strain evidence="4">TM448B01581</strain>
    </source>
</reference>
<name>A0A6M3XNX0_9ZZZZ</name>
<dbReference type="CDD" id="cd01120">
    <property type="entry name" value="RecA-like_superfamily"/>
    <property type="match status" value="1"/>
</dbReference>
<dbReference type="Pfam" id="PF13479">
    <property type="entry name" value="AAA_24"/>
    <property type="match status" value="1"/>
</dbReference>
<evidence type="ECO:0000313" key="4">
    <source>
        <dbReference type="EMBL" id="QJH99422.1"/>
    </source>
</evidence>
<dbReference type="Gene3D" id="3.40.50.300">
    <property type="entry name" value="P-loop containing nucleotide triphosphate hydrolases"/>
    <property type="match status" value="1"/>
</dbReference>
<sequence>MTKPPLTPDELAQGDGTTPETDYPSYSAPPQAEPSGYVPLQSPPPEPPPAPPAPPPPRPQLPYGLQLTSSREAGSRASLNILIHGPSGAGKTYLAKTTGDLEHTLVLAAEPGLLTLRDVDIPVIEVTSLGVMQSVYRWLRGGDHAFRWVILDSISEIAEQVLVEEKKTQKDGRKAYGELADRLTALIRAFRDLPVHVVMISKQARTQDDVGRMLYAPSFPGQKLSQGVAYMFDEVLALRAQEGVDADGKAVVNRYLQTAHDGTSEAKDRSGALDLVELPSLSHIAGKILGTGANA</sequence>
<dbReference type="InterPro" id="IPR027417">
    <property type="entry name" value="P-loop_NTPase"/>
</dbReference>
<dbReference type="EMBL" id="MT144787">
    <property type="protein sequence ID" value="QJH99422.1"/>
    <property type="molecule type" value="Genomic_DNA"/>
</dbReference>
<gene>
    <name evidence="3" type="ORF">MM415A00243_0039</name>
    <name evidence="2" type="ORF">MM415B00422_0039</name>
    <name evidence="4" type="ORF">TM448B01581_0017</name>
</gene>
<dbReference type="SUPFAM" id="SSF52540">
    <property type="entry name" value="P-loop containing nucleoside triphosphate hydrolases"/>
    <property type="match status" value="1"/>
</dbReference>
<protein>
    <submittedName>
        <fullName evidence="4">Putative ATPase domain containing protein</fullName>
    </submittedName>
</protein>
<dbReference type="EMBL" id="MT142521">
    <property type="protein sequence ID" value="QJA83977.1"/>
    <property type="molecule type" value="Genomic_DNA"/>
</dbReference>
<dbReference type="EMBL" id="MT141535">
    <property type="protein sequence ID" value="QJA65277.1"/>
    <property type="molecule type" value="Genomic_DNA"/>
</dbReference>